<evidence type="ECO:0000256" key="5">
    <source>
        <dbReference type="ARBA" id="ARBA00066604"/>
    </source>
</evidence>
<comment type="similarity">
    <text evidence="1">Belongs to the NAD(P)-dependent epimerase/dehydratase family.</text>
</comment>
<organism evidence="8">
    <name type="scientific">Mucochytrium quahogii</name>
    <dbReference type="NCBI Taxonomy" id="96639"/>
    <lineage>
        <taxon>Eukaryota</taxon>
        <taxon>Sar</taxon>
        <taxon>Stramenopiles</taxon>
        <taxon>Bigyra</taxon>
        <taxon>Labyrinthulomycetes</taxon>
        <taxon>Thraustochytrida</taxon>
        <taxon>Thraustochytriidae</taxon>
        <taxon>Mucochytrium</taxon>
    </lineage>
</organism>
<sequence>MQASRQIFNLTKGRGMCTTRVLDRSLSFGYPGEASKLVSDDIRVLVTGSSGQIGQELIPYLRKEYGQDNVIASDIRMPKKNAKVHDGPFVYCDVMDKDALMRICLENNIDMIVHNASMLSAVGEKNPQLAIKVNTRGVENVLEVARDDQLRVFCPSTIAVFGPSTPKEDTPDHTIMRPTTVYGISKIYMELLGTYYHNRYGVDFRSLRYPGVISHETLPGGGTTDYAVEIYYQALLEKKYKSFLNKDSALPMMYMPDCLKATMMLLQAPHEKLSERVYNITAMSFTPEDLAESIQKVIPEFEMEYASGDFRQVIADTWPKSINDDLARKDWGWKPDYDIDGMTKDMLGKLEQKLKSHGQL</sequence>
<evidence type="ECO:0000256" key="4">
    <source>
        <dbReference type="ARBA" id="ARBA00060557"/>
    </source>
</evidence>
<comment type="catalytic activity">
    <reaction evidence="2">
        <text>L-threonine + NAD(+) = (2S)-2-amino-3-oxobutanoate + NADH + H(+)</text>
        <dbReference type="Rhea" id="RHEA:13161"/>
        <dbReference type="ChEBI" id="CHEBI:15378"/>
        <dbReference type="ChEBI" id="CHEBI:57540"/>
        <dbReference type="ChEBI" id="CHEBI:57926"/>
        <dbReference type="ChEBI" id="CHEBI:57945"/>
        <dbReference type="ChEBI" id="CHEBI:78948"/>
        <dbReference type="EC" id="1.1.1.103"/>
    </reaction>
</comment>
<evidence type="ECO:0000256" key="6">
    <source>
        <dbReference type="ARBA" id="ARBA00069940"/>
    </source>
</evidence>
<gene>
    <name evidence="8" type="ORF">QSP1433_LOCUS4700</name>
</gene>
<dbReference type="InterPro" id="IPR036291">
    <property type="entry name" value="NAD(P)-bd_dom_sf"/>
</dbReference>
<evidence type="ECO:0000256" key="1">
    <source>
        <dbReference type="ARBA" id="ARBA00007637"/>
    </source>
</evidence>
<dbReference type="GO" id="GO:0008743">
    <property type="term" value="F:L-threonine 3-dehydrogenase activity"/>
    <property type="evidence" value="ECO:0007669"/>
    <property type="project" value="UniProtKB-EC"/>
</dbReference>
<dbReference type="AlphaFoldDB" id="A0A7S2RLJ2"/>
<evidence type="ECO:0000259" key="7">
    <source>
        <dbReference type="Pfam" id="PF01370"/>
    </source>
</evidence>
<proteinExistence type="inferred from homology"/>
<evidence type="ECO:0000256" key="2">
    <source>
        <dbReference type="ARBA" id="ARBA00050613"/>
    </source>
</evidence>
<comment type="pathway">
    <text evidence="4">Amino-acid degradation; L-threonine degradation via oxydo-reductase pathway; glycine from L-threonine: step 1/2.</text>
</comment>
<dbReference type="Gene3D" id="3.40.50.720">
    <property type="entry name" value="NAD(P)-binding Rossmann-like Domain"/>
    <property type="match status" value="1"/>
</dbReference>
<dbReference type="Pfam" id="PF01370">
    <property type="entry name" value="Epimerase"/>
    <property type="match status" value="1"/>
</dbReference>
<reference evidence="8" key="1">
    <citation type="submission" date="2021-01" db="EMBL/GenBank/DDBJ databases">
        <authorList>
            <person name="Corre E."/>
            <person name="Pelletier E."/>
            <person name="Niang G."/>
            <person name="Scheremetjew M."/>
            <person name="Finn R."/>
            <person name="Kale V."/>
            <person name="Holt S."/>
            <person name="Cochrane G."/>
            <person name="Meng A."/>
            <person name="Brown T."/>
            <person name="Cohen L."/>
        </authorList>
    </citation>
    <scope>NUCLEOTIDE SEQUENCE</scope>
    <source>
        <strain evidence="8">NY070348D</strain>
    </source>
</reference>
<dbReference type="PANTHER" id="PTHR42687">
    <property type="entry name" value="L-THREONINE 3-DEHYDROGENASE"/>
    <property type="match status" value="1"/>
</dbReference>
<dbReference type="FunFam" id="3.40.50.720:FF:000077">
    <property type="entry name" value="L-threonine 3-dehydrogenase, mitochondrial"/>
    <property type="match status" value="1"/>
</dbReference>
<evidence type="ECO:0000313" key="8">
    <source>
        <dbReference type="EMBL" id="CAD9674448.1"/>
    </source>
</evidence>
<accession>A0A7S2RLJ2</accession>
<dbReference type="InterPro" id="IPR001509">
    <property type="entry name" value="Epimerase_deHydtase"/>
</dbReference>
<dbReference type="GO" id="GO:0006567">
    <property type="term" value="P:L-threonine catabolic process"/>
    <property type="evidence" value="ECO:0007669"/>
    <property type="project" value="TreeGrafter"/>
</dbReference>
<dbReference type="InterPro" id="IPR051225">
    <property type="entry name" value="NAD(P)_epim/dehydratase"/>
</dbReference>
<comment type="function">
    <text evidence="3">Catalyzes the NAD(+)-dependent oxidation of L-threonine to 2-amino-3-ketobutyrate, mediating L-threonine catabolism.</text>
</comment>
<dbReference type="EMBL" id="HBHK01007658">
    <property type="protein sequence ID" value="CAD9674448.1"/>
    <property type="molecule type" value="Transcribed_RNA"/>
</dbReference>
<dbReference type="SUPFAM" id="SSF51735">
    <property type="entry name" value="NAD(P)-binding Rossmann-fold domains"/>
    <property type="match status" value="1"/>
</dbReference>
<evidence type="ECO:0000256" key="3">
    <source>
        <dbReference type="ARBA" id="ARBA00059023"/>
    </source>
</evidence>
<feature type="domain" description="NAD-dependent epimerase/dehydratase" evidence="7">
    <location>
        <begin position="44"/>
        <end position="280"/>
    </location>
</feature>
<name>A0A7S2RLJ2_9STRA</name>
<dbReference type="PANTHER" id="PTHR42687:SF1">
    <property type="entry name" value="L-THREONINE 3-DEHYDROGENASE, MITOCHONDRIAL"/>
    <property type="match status" value="1"/>
</dbReference>
<dbReference type="EC" id="1.1.1.103" evidence="5"/>
<protein>
    <recommendedName>
        <fullName evidence="6">L-threonine 3-dehydrogenase, mitochondrial</fullName>
        <ecNumber evidence="5">1.1.1.103</ecNumber>
    </recommendedName>
</protein>